<reference evidence="1" key="1">
    <citation type="submission" date="2024-06" db="EMBL/GenBank/DDBJ databases">
        <authorList>
            <person name="Yerushalmy O."/>
            <person name="Alkalay-Oren S."/>
            <person name="Coppenhagn-Glazer S."/>
            <person name="Hazan R."/>
        </authorList>
    </citation>
    <scope>NUCLEOTIDE SEQUENCE</scope>
</reference>
<accession>A0AAU8GV46</accession>
<name>A0AAU8GV46_9VIRU</name>
<sequence length="62" mass="7577">MDEVERRAEKEWCLQDKSRLHGNYSVRRLCGHRFRHGEHTMTKDEMREIFEPRANHLQEEAP</sequence>
<organism evidence="1">
    <name type="scientific">Pseudomonas phage PACT201</name>
    <dbReference type="NCBI Taxonomy" id="3230130"/>
    <lineage>
        <taxon>Viruses</taxon>
    </lineage>
</organism>
<dbReference type="EMBL" id="PP931175">
    <property type="protein sequence ID" value="XCH45307.1"/>
    <property type="molecule type" value="Genomic_DNA"/>
</dbReference>
<protein>
    <submittedName>
        <fullName evidence="1">Uncharacterized protein</fullName>
    </submittedName>
</protein>
<proteinExistence type="predicted"/>
<evidence type="ECO:0000313" key="1">
    <source>
        <dbReference type="EMBL" id="XCH45307.1"/>
    </source>
</evidence>